<keyword evidence="3" id="KW-0813">Transport</keyword>
<dbReference type="InterPro" id="IPR035463">
    <property type="entry name" value="Pex13"/>
</dbReference>
<reference evidence="17 18" key="1">
    <citation type="submission" date="2020-08" db="EMBL/GenBank/DDBJ databases">
        <title>Aphidius gifuensis genome sequencing and assembly.</title>
        <authorList>
            <person name="Du Z."/>
        </authorList>
    </citation>
    <scope>NUCLEOTIDE SEQUENCE [LARGE SCALE GENOMIC DNA]</scope>
    <source>
        <strain evidence="17">YNYX2018</strain>
        <tissue evidence="17">Adults</tissue>
    </source>
</reference>
<evidence type="ECO:0000256" key="5">
    <source>
        <dbReference type="ARBA" id="ARBA00022927"/>
    </source>
</evidence>
<dbReference type="InterPro" id="IPR036028">
    <property type="entry name" value="SH3-like_dom_sf"/>
</dbReference>
<dbReference type="EMBL" id="JACMRX010000005">
    <property type="protein sequence ID" value="KAF7988951.1"/>
    <property type="molecule type" value="Genomic_DNA"/>
</dbReference>
<keyword evidence="6 15" id="KW-1133">Transmembrane helix</keyword>
<evidence type="ECO:0000256" key="6">
    <source>
        <dbReference type="ARBA" id="ARBA00022989"/>
    </source>
</evidence>
<evidence type="ECO:0000256" key="3">
    <source>
        <dbReference type="ARBA" id="ARBA00022448"/>
    </source>
</evidence>
<evidence type="ECO:0000256" key="2">
    <source>
        <dbReference type="ARBA" id="ARBA00022443"/>
    </source>
</evidence>
<evidence type="ECO:0000256" key="1">
    <source>
        <dbReference type="ARBA" id="ARBA00006033"/>
    </source>
</evidence>
<evidence type="ECO:0000313" key="17">
    <source>
        <dbReference type="EMBL" id="KAF7988951.1"/>
    </source>
</evidence>
<evidence type="ECO:0000256" key="8">
    <source>
        <dbReference type="ARBA" id="ARBA00023136"/>
    </source>
</evidence>
<evidence type="ECO:0000256" key="10">
    <source>
        <dbReference type="ARBA" id="ARBA00029693"/>
    </source>
</evidence>
<dbReference type="Pfam" id="PF14604">
    <property type="entry name" value="SH3_9"/>
    <property type="match status" value="1"/>
</dbReference>
<dbReference type="PROSITE" id="PS50002">
    <property type="entry name" value="SH3"/>
    <property type="match status" value="1"/>
</dbReference>
<dbReference type="SUPFAM" id="SSF50044">
    <property type="entry name" value="SH3-domain"/>
    <property type="match status" value="1"/>
</dbReference>
<keyword evidence="2 13" id="KW-0728">SH3 domain</keyword>
<dbReference type="InterPro" id="IPR007223">
    <property type="entry name" value="Peroxin-13_N"/>
</dbReference>
<accession>A0A834XQ99</accession>
<dbReference type="OrthoDB" id="10037838at2759"/>
<evidence type="ECO:0000256" key="7">
    <source>
        <dbReference type="ARBA" id="ARBA00023010"/>
    </source>
</evidence>
<evidence type="ECO:0000256" key="15">
    <source>
        <dbReference type="SAM" id="Phobius"/>
    </source>
</evidence>
<evidence type="ECO:0000256" key="9">
    <source>
        <dbReference type="ARBA" id="ARBA00023140"/>
    </source>
</evidence>
<dbReference type="Proteomes" id="UP000639338">
    <property type="component" value="Unassembled WGS sequence"/>
</dbReference>
<feature type="domain" description="SH3" evidence="16">
    <location>
        <begin position="246"/>
        <end position="310"/>
    </location>
</feature>
<comment type="similarity">
    <text evidence="1">Belongs to the peroxin-13 family.</text>
</comment>
<name>A0A834XQ99_APHGI</name>
<evidence type="ECO:0000256" key="11">
    <source>
        <dbReference type="ARBA" id="ARBA00034535"/>
    </source>
</evidence>
<keyword evidence="18" id="KW-1185">Reference proteome</keyword>
<keyword evidence="5" id="KW-0653">Protein transport</keyword>
<evidence type="ECO:0000256" key="4">
    <source>
        <dbReference type="ARBA" id="ARBA00022692"/>
    </source>
</evidence>
<feature type="region of interest" description="Disordered" evidence="14">
    <location>
        <begin position="316"/>
        <end position="351"/>
    </location>
</feature>
<dbReference type="PANTHER" id="PTHR19332">
    <property type="entry name" value="PEROXISOMAL MEMBRANE PROTEIN PEX13"/>
    <property type="match status" value="1"/>
</dbReference>
<gene>
    <name evidence="17" type="ORF">HCN44_007261</name>
</gene>
<dbReference type="GO" id="GO:0016560">
    <property type="term" value="P:protein import into peroxisome matrix, docking"/>
    <property type="evidence" value="ECO:0007669"/>
    <property type="project" value="InterPro"/>
</dbReference>
<dbReference type="Pfam" id="PF04088">
    <property type="entry name" value="Peroxin-13_N"/>
    <property type="match status" value="1"/>
</dbReference>
<organism evidence="17 18">
    <name type="scientific">Aphidius gifuensis</name>
    <name type="common">Parasitoid wasp</name>
    <dbReference type="NCBI Taxonomy" id="684658"/>
    <lineage>
        <taxon>Eukaryota</taxon>
        <taxon>Metazoa</taxon>
        <taxon>Ecdysozoa</taxon>
        <taxon>Arthropoda</taxon>
        <taxon>Hexapoda</taxon>
        <taxon>Insecta</taxon>
        <taxon>Pterygota</taxon>
        <taxon>Neoptera</taxon>
        <taxon>Endopterygota</taxon>
        <taxon>Hymenoptera</taxon>
        <taxon>Apocrita</taxon>
        <taxon>Ichneumonoidea</taxon>
        <taxon>Braconidae</taxon>
        <taxon>Aphidiinae</taxon>
        <taxon>Aphidius</taxon>
    </lineage>
</organism>
<dbReference type="GO" id="GO:0005778">
    <property type="term" value="C:peroxisomal membrane"/>
    <property type="evidence" value="ECO:0007669"/>
    <property type="project" value="UniProtKB-SubCell"/>
</dbReference>
<comment type="caution">
    <text evidence="17">The sequence shown here is derived from an EMBL/GenBank/DDBJ whole genome shotgun (WGS) entry which is preliminary data.</text>
</comment>
<evidence type="ECO:0000256" key="12">
    <source>
        <dbReference type="ARBA" id="ARBA00046271"/>
    </source>
</evidence>
<comment type="subcellular location">
    <subcellularLocation>
        <location evidence="12">Peroxisome membrane</location>
    </subcellularLocation>
</comment>
<keyword evidence="7" id="KW-0811">Translocation</keyword>
<keyword evidence="9" id="KW-0576">Peroxisome</keyword>
<evidence type="ECO:0000313" key="18">
    <source>
        <dbReference type="Proteomes" id="UP000639338"/>
    </source>
</evidence>
<proteinExistence type="inferred from homology"/>
<protein>
    <recommendedName>
        <fullName evidence="11">Peroxisomal membrane protein PEX13</fullName>
    </recommendedName>
    <alternativeName>
        <fullName evidence="10">Peroxin-13</fullName>
    </alternativeName>
</protein>
<evidence type="ECO:0000256" key="14">
    <source>
        <dbReference type="SAM" id="MobiDB-lite"/>
    </source>
</evidence>
<dbReference type="CDD" id="cd11864">
    <property type="entry name" value="SH3_PEX13_eumet"/>
    <property type="match status" value="1"/>
</dbReference>
<evidence type="ECO:0000256" key="13">
    <source>
        <dbReference type="PROSITE-ProRule" id="PRU00192"/>
    </source>
</evidence>
<sequence>MNQQRPTTSNFRVTTPGGMSNGPTRYGNQMSLPPPIPPRRQVNNYGTHFNMTPSYLGGYNNNYGYNSFPLRSTSYNNYGNFNGPSGDVESRLIQYAEETSRPAFESIESIVTTFSSITMMLESTLFAMSSSFRAILAVADNIGKVRNMFGQILNTFILIKYAKKLYKYILFKLGLREDDPDTDLAWKKAFLDSVNDKKLPTTTTWPIFIFLSLIFVIPYLIHKIMKNINTNDFKEKTLQDWLQINEPVYSATVMYDFQAATSNELTIKCGQKIWLAPESLQPKNNPGWCKASNGTNIGLVPSNYIQIVGEMKKKNKLNNENKNDDDLNTTMEETFNNNDKKINDPTNHEVI</sequence>
<keyword evidence="8 15" id="KW-0472">Membrane</keyword>
<dbReference type="SMART" id="SM00326">
    <property type="entry name" value="SH3"/>
    <property type="match status" value="1"/>
</dbReference>
<evidence type="ECO:0000259" key="16">
    <source>
        <dbReference type="PROSITE" id="PS50002"/>
    </source>
</evidence>
<feature type="compositionally biased region" description="Basic and acidic residues" evidence="14">
    <location>
        <begin position="338"/>
        <end position="351"/>
    </location>
</feature>
<dbReference type="PANTHER" id="PTHR19332:SF1">
    <property type="entry name" value="PEROXISOMAL MEMBRANE PROTEIN PEX13"/>
    <property type="match status" value="1"/>
</dbReference>
<dbReference type="AlphaFoldDB" id="A0A834XQ99"/>
<feature type="transmembrane region" description="Helical" evidence="15">
    <location>
        <begin position="203"/>
        <end position="221"/>
    </location>
</feature>
<dbReference type="GO" id="GO:1990429">
    <property type="term" value="C:peroxisomal importomer complex"/>
    <property type="evidence" value="ECO:0007669"/>
    <property type="project" value="TreeGrafter"/>
</dbReference>
<dbReference type="Gene3D" id="2.30.30.40">
    <property type="entry name" value="SH3 Domains"/>
    <property type="match status" value="1"/>
</dbReference>
<keyword evidence="4 15" id="KW-0812">Transmembrane</keyword>
<feature type="region of interest" description="Disordered" evidence="14">
    <location>
        <begin position="1"/>
        <end position="26"/>
    </location>
</feature>
<dbReference type="InterPro" id="IPR001452">
    <property type="entry name" value="SH3_domain"/>
</dbReference>